<feature type="region of interest" description="Disordered" evidence="7">
    <location>
        <begin position="1"/>
        <end position="29"/>
    </location>
</feature>
<dbReference type="FunFam" id="3.40.800.20:FF:000005">
    <property type="entry name" value="histone deacetylase 6"/>
    <property type="match status" value="2"/>
</dbReference>
<evidence type="ECO:0000259" key="8">
    <source>
        <dbReference type="PROSITE" id="PS50271"/>
    </source>
</evidence>
<dbReference type="InterPro" id="IPR001607">
    <property type="entry name" value="Znf_UBP"/>
</dbReference>
<feature type="domain" description="UBP-type" evidence="8">
    <location>
        <begin position="963"/>
        <end position="1058"/>
    </location>
</feature>
<gene>
    <name evidence="10" type="ORF">g.28153</name>
    <name evidence="9" type="ORF">g.28154</name>
</gene>
<dbReference type="Pfam" id="PF02148">
    <property type="entry name" value="zf-UBP"/>
    <property type="match status" value="1"/>
</dbReference>
<comment type="catalytic activity">
    <reaction evidence="5">
        <text>N(6)-acetyl-L-lysyl-[histone] + H2O = L-lysyl-[histone] + acetate</text>
        <dbReference type="Rhea" id="RHEA:58196"/>
        <dbReference type="Rhea" id="RHEA-COMP:9845"/>
        <dbReference type="Rhea" id="RHEA-COMP:11338"/>
        <dbReference type="ChEBI" id="CHEBI:15377"/>
        <dbReference type="ChEBI" id="CHEBI:29969"/>
        <dbReference type="ChEBI" id="CHEBI:30089"/>
        <dbReference type="ChEBI" id="CHEBI:61930"/>
        <dbReference type="EC" id="3.5.1.98"/>
    </reaction>
</comment>
<dbReference type="GO" id="GO:0141221">
    <property type="term" value="F:histone deacetylase activity, hydrolytic mechanism"/>
    <property type="evidence" value="ECO:0007669"/>
    <property type="project" value="UniProtKB-EC"/>
</dbReference>
<dbReference type="GO" id="GO:0008270">
    <property type="term" value="F:zinc ion binding"/>
    <property type="evidence" value="ECO:0007669"/>
    <property type="project" value="UniProtKB-KW"/>
</dbReference>
<evidence type="ECO:0000256" key="4">
    <source>
        <dbReference type="ARBA" id="ARBA00023242"/>
    </source>
</evidence>
<accession>A0A1B6DQI7</accession>
<sequence length="1063" mass="119599">MEEERKKLTKKVYGLPRRSQRNPRNPGPSAALIAAKKNARIYAKKNPQTNDDFVRDVYETAQNSKNCIKQNTGIVYDELMIEHKCDWDTSHQERPERFTRILERCNELGLLTRCTKINSREATLEEISMKHTKELIDSLKTTDGNDNVLKLEEIASNYDAVYFNSKTYKLSLLAAGSTINLVDNICSDNIQNGMAIIRPPGHHAMESNHCGYCFFNNVAIAAECALRNWGLSRILIIDWDVHHGQATQQMFYNDPRVVYFSIHRYEYGTFWPNLRESDFDFIGEGKGKGFNFNVPLNEIGLSDADYLAIFQQVLLPMANEFRPELIIVSAGYDAAIGCPEGEMEITPACYAHLVTSLMPYANGKVAVVLEGGYCLQSLAEGAALTLRALLGDPCPNLQPLGPPSQSVQDSILNCIFSHRDYWQCYMYQDVYTPEQKQTGDKNQHSPIIQYNHTPVTIQKYPTRNTCPIQTQDKKDQIAERLTTLVKETKLLSSLHKVCLVYDLFMMEHRNFFDNSHCESPERISSVYEKHLEFGVIDRVHLLQSREANSGELLLVHEQTHLDDIFNLCNDFSEVKKKKLPYNSVYLNRESYKCASMAVGSLLQVVDSVLSGTSSSGVAIVRPPGHHAEVDAALGFCFFNTVSIGAKYAIKNYGLKRVLILDWDVHHGNGIQHIFEEDPTVLYISIHRFEKGKYFPGSDEAAETFVGTKAGVGYNVNIPWSKKSIGNSEYIAAFHQIVLPIAYQFNPELVLVSAGFDAAVQDVVGGCNVAPEAYAYFTHWLLPLAMGRLILCLEGGYNITSTSYAMTLCTKTLLGDPVPSLRNNLMRSEAVSDIKNVMKVQSKYWPALCFSKSLPLSLNSNELSKLDLAKECINIEEQFHKSLFVEEKSLCEKEVNMDKSAVDKPLLADTDQNKNSLSHTSSEDSSTSSASLSLSQFDLRPKSSQMENSNFLTNEEAFAVQPFRDCHHLSSVKSVPNSGIDLNSPCLDCYSTEKIWICLTCYSSFCWKHMSCHFSDSSHPLASQSFSKSAIWCYQCNATINHEDLTEAINVADFNKYGEKLHKK</sequence>
<evidence type="ECO:0000256" key="1">
    <source>
        <dbReference type="ARBA" id="ARBA00004123"/>
    </source>
</evidence>
<dbReference type="AlphaFoldDB" id="A0A1B6DQI7"/>
<evidence type="ECO:0000313" key="9">
    <source>
        <dbReference type="EMBL" id="JAS27946.1"/>
    </source>
</evidence>
<organism evidence="9">
    <name type="scientific">Clastoptera arizonana</name>
    <name type="common">Arizona spittle bug</name>
    <dbReference type="NCBI Taxonomy" id="38151"/>
    <lineage>
        <taxon>Eukaryota</taxon>
        <taxon>Metazoa</taxon>
        <taxon>Ecdysozoa</taxon>
        <taxon>Arthropoda</taxon>
        <taxon>Hexapoda</taxon>
        <taxon>Insecta</taxon>
        <taxon>Pterygota</taxon>
        <taxon>Neoptera</taxon>
        <taxon>Paraneoptera</taxon>
        <taxon>Hemiptera</taxon>
        <taxon>Auchenorrhyncha</taxon>
        <taxon>Cercopoidea</taxon>
        <taxon>Clastopteridae</taxon>
        <taxon>Clastoptera</taxon>
    </lineage>
</organism>
<keyword evidence="3" id="KW-0378">Hydrolase</keyword>
<feature type="compositionally biased region" description="Low complexity" evidence="7">
    <location>
        <begin position="915"/>
        <end position="928"/>
    </location>
</feature>
<feature type="region of interest" description="Disordered" evidence="7">
    <location>
        <begin position="901"/>
        <end position="928"/>
    </location>
</feature>
<keyword evidence="6" id="KW-0862">Zinc</keyword>
<dbReference type="InterPro" id="IPR000286">
    <property type="entry name" value="HDACs"/>
</dbReference>
<dbReference type="Gene3D" id="3.40.800.20">
    <property type="entry name" value="Histone deacetylase domain"/>
    <property type="match status" value="2"/>
</dbReference>
<keyword evidence="6" id="KW-0863">Zinc-finger</keyword>
<dbReference type="Pfam" id="PF00850">
    <property type="entry name" value="Hist_deacetyl"/>
    <property type="match status" value="2"/>
</dbReference>
<dbReference type="InterPro" id="IPR013083">
    <property type="entry name" value="Znf_RING/FYVE/PHD"/>
</dbReference>
<reference evidence="9" key="1">
    <citation type="submission" date="2015-12" db="EMBL/GenBank/DDBJ databases">
        <title>De novo transcriptome assembly of four potential Pierce s Disease insect vectors from Arizona vineyards.</title>
        <authorList>
            <person name="Tassone E.E."/>
        </authorList>
    </citation>
    <scope>NUCLEOTIDE SEQUENCE</scope>
</reference>
<dbReference type="PRINTS" id="PR01270">
    <property type="entry name" value="HDASUPER"/>
</dbReference>
<comment type="subcellular location">
    <subcellularLocation>
        <location evidence="1">Nucleus</location>
    </subcellularLocation>
</comment>
<dbReference type="InterPro" id="IPR023696">
    <property type="entry name" value="Ureohydrolase_dom_sf"/>
</dbReference>
<keyword evidence="4" id="KW-0539">Nucleus</keyword>
<dbReference type="PROSITE" id="PS50271">
    <property type="entry name" value="ZF_UBP"/>
    <property type="match status" value="1"/>
</dbReference>
<dbReference type="SMART" id="SM00290">
    <property type="entry name" value="ZnF_UBP"/>
    <property type="match status" value="1"/>
</dbReference>
<dbReference type="Gene3D" id="3.30.40.10">
    <property type="entry name" value="Zinc/RING finger domain, C3HC4 (zinc finger)"/>
    <property type="match status" value="1"/>
</dbReference>
<dbReference type="PANTHER" id="PTHR10625:SF38">
    <property type="entry name" value="HISTONE DEACETYLASE 6, ISOFORM G"/>
    <property type="match status" value="1"/>
</dbReference>
<protein>
    <recommendedName>
        <fullName evidence="8">UBP-type domain-containing protein</fullName>
    </recommendedName>
</protein>
<evidence type="ECO:0000256" key="2">
    <source>
        <dbReference type="ARBA" id="ARBA00007738"/>
    </source>
</evidence>
<dbReference type="EMBL" id="GEDC01009352">
    <property type="protein sequence ID" value="JAS27946.1"/>
    <property type="molecule type" value="Transcribed_RNA"/>
</dbReference>
<evidence type="ECO:0000256" key="5">
    <source>
        <dbReference type="ARBA" id="ARBA00048287"/>
    </source>
</evidence>
<dbReference type="CDD" id="cd10002">
    <property type="entry name" value="HDAC10_HDAC6-dom1"/>
    <property type="match status" value="1"/>
</dbReference>
<name>A0A1B6DQI7_9HEMI</name>
<dbReference type="SUPFAM" id="SSF57850">
    <property type="entry name" value="RING/U-box"/>
    <property type="match status" value="1"/>
</dbReference>
<evidence type="ECO:0000313" key="10">
    <source>
        <dbReference type="EMBL" id="JAS37053.1"/>
    </source>
</evidence>
<dbReference type="SUPFAM" id="SSF52768">
    <property type="entry name" value="Arginase/deacetylase"/>
    <property type="match status" value="2"/>
</dbReference>
<evidence type="ECO:0000256" key="3">
    <source>
        <dbReference type="ARBA" id="ARBA00022801"/>
    </source>
</evidence>
<dbReference type="PANTHER" id="PTHR10625">
    <property type="entry name" value="HISTONE DEACETYLASE HDAC1-RELATED"/>
    <property type="match status" value="1"/>
</dbReference>
<dbReference type="InterPro" id="IPR037138">
    <property type="entry name" value="His_deacetylse_dom_sf"/>
</dbReference>
<dbReference type="InterPro" id="IPR023801">
    <property type="entry name" value="His_deacetylse_dom"/>
</dbReference>
<evidence type="ECO:0000256" key="7">
    <source>
        <dbReference type="SAM" id="MobiDB-lite"/>
    </source>
</evidence>
<dbReference type="EMBL" id="GEDC01000245">
    <property type="protein sequence ID" value="JAS37053.1"/>
    <property type="molecule type" value="Transcribed_RNA"/>
</dbReference>
<dbReference type="GO" id="GO:0000118">
    <property type="term" value="C:histone deacetylase complex"/>
    <property type="evidence" value="ECO:0007669"/>
    <property type="project" value="TreeGrafter"/>
</dbReference>
<comment type="similarity">
    <text evidence="2">Belongs to the histone deacetylase family. HD type 2 subfamily.</text>
</comment>
<dbReference type="GO" id="GO:0040029">
    <property type="term" value="P:epigenetic regulation of gene expression"/>
    <property type="evidence" value="ECO:0007669"/>
    <property type="project" value="TreeGrafter"/>
</dbReference>
<keyword evidence="6" id="KW-0479">Metal-binding</keyword>
<proteinExistence type="inferred from homology"/>
<evidence type="ECO:0000256" key="6">
    <source>
        <dbReference type="PROSITE-ProRule" id="PRU00502"/>
    </source>
</evidence>